<accession>A0ABM8A9X9</accession>
<dbReference type="Pfam" id="PF12723">
    <property type="entry name" value="DUF3809"/>
    <property type="match status" value="1"/>
</dbReference>
<gene>
    <name evidence="1" type="ORF">DAETH_04860</name>
</gene>
<evidence type="ECO:0008006" key="3">
    <source>
        <dbReference type="Google" id="ProtNLM"/>
    </source>
</evidence>
<dbReference type="InterPro" id="IPR024219">
    <property type="entry name" value="DUF3809"/>
</dbReference>
<name>A0ABM8A9X9_9DEIO</name>
<dbReference type="EMBL" id="AP026560">
    <property type="protein sequence ID" value="BDP40517.1"/>
    <property type="molecule type" value="Genomic_DNA"/>
</dbReference>
<dbReference type="Proteomes" id="UP001064971">
    <property type="component" value="Chromosome"/>
</dbReference>
<reference evidence="1" key="1">
    <citation type="submission" date="2022-07" db="EMBL/GenBank/DDBJ databases">
        <title>Complete Genome Sequence of the Radioresistant Bacterium Deinococcus aetherius ST0316, Isolated from the Air Dust collected in Lower Stratosphere above Japan.</title>
        <authorList>
            <person name="Satoh K."/>
            <person name="Hagiwara K."/>
            <person name="Katsumata K."/>
            <person name="Kubo A."/>
            <person name="Yokobori S."/>
            <person name="Yamagishi A."/>
            <person name="Oono Y."/>
            <person name="Narumi I."/>
        </authorList>
    </citation>
    <scope>NUCLEOTIDE SEQUENCE</scope>
    <source>
        <strain evidence="1">ST0316</strain>
    </source>
</reference>
<sequence>MLIEAEQRFTLPHPGGREAALAFVRDAGVALSKVRFLRGLVGSAQWVTGELVVPVPVLGEVDLPFRSLLSVTPDGAALVPQPLGGERAWVEVAGQASVDGAGVVAFQFHFRAHLHTPQAEGWGGAAFEKMARAAAARTLERVSGELPAGIGEAMGAQEAREP</sequence>
<protein>
    <recommendedName>
        <fullName evidence="3">DUF3809 domain-containing protein</fullName>
    </recommendedName>
</protein>
<organism evidence="1 2">
    <name type="scientific">Deinococcus aetherius</name>
    <dbReference type="NCBI Taxonomy" id="200252"/>
    <lineage>
        <taxon>Bacteria</taxon>
        <taxon>Thermotogati</taxon>
        <taxon>Deinococcota</taxon>
        <taxon>Deinococci</taxon>
        <taxon>Deinococcales</taxon>
        <taxon>Deinococcaceae</taxon>
        <taxon>Deinococcus</taxon>
    </lineage>
</organism>
<proteinExistence type="predicted"/>
<evidence type="ECO:0000313" key="2">
    <source>
        <dbReference type="Proteomes" id="UP001064971"/>
    </source>
</evidence>
<dbReference type="RefSeq" id="WP_264776359.1">
    <property type="nucleotide sequence ID" value="NZ_AP026560.1"/>
</dbReference>
<dbReference type="Gene3D" id="3.30.530.70">
    <property type="entry name" value="Uncharacterised protein PF12723, DUF3809"/>
    <property type="match status" value="1"/>
</dbReference>
<evidence type="ECO:0000313" key="1">
    <source>
        <dbReference type="EMBL" id="BDP40517.1"/>
    </source>
</evidence>
<keyword evidence="2" id="KW-1185">Reference proteome</keyword>